<evidence type="ECO:0000313" key="5">
    <source>
        <dbReference type="Proteomes" id="UP000193570"/>
    </source>
</evidence>
<dbReference type="Gene3D" id="3.30.70.270">
    <property type="match status" value="1"/>
</dbReference>
<dbReference type="EC" id="3.1.4.52" evidence="4"/>
<keyword evidence="5" id="KW-1185">Reference proteome</keyword>
<dbReference type="InterPro" id="IPR029787">
    <property type="entry name" value="Nucleotide_cyclase"/>
</dbReference>
<keyword evidence="1" id="KW-1133">Transmembrane helix</keyword>
<dbReference type="SUPFAM" id="SSF55073">
    <property type="entry name" value="Nucleotide cyclase"/>
    <property type="match status" value="1"/>
</dbReference>
<evidence type="ECO:0000256" key="1">
    <source>
        <dbReference type="SAM" id="Phobius"/>
    </source>
</evidence>
<dbReference type="Gene3D" id="3.20.20.450">
    <property type="entry name" value="EAL domain"/>
    <property type="match status" value="1"/>
</dbReference>
<protein>
    <submittedName>
        <fullName evidence="4">Cyclic di-GMP phosphodiesterase Gmr</fullName>
        <ecNumber evidence="4">3.1.4.52</ecNumber>
    </submittedName>
</protein>
<evidence type="ECO:0000259" key="3">
    <source>
        <dbReference type="PROSITE" id="PS50887"/>
    </source>
</evidence>
<accession>A0A1X6YDS2</accession>
<keyword evidence="4" id="KW-0378">Hydrolase</keyword>
<feature type="transmembrane region" description="Helical" evidence="1">
    <location>
        <begin position="20"/>
        <end position="39"/>
    </location>
</feature>
<feature type="domain" description="GGDEF" evidence="3">
    <location>
        <begin position="100"/>
        <end position="237"/>
    </location>
</feature>
<evidence type="ECO:0000313" key="4">
    <source>
        <dbReference type="EMBL" id="SLN18052.1"/>
    </source>
</evidence>
<dbReference type="InterPro" id="IPR050706">
    <property type="entry name" value="Cyclic-di-GMP_PDE-like"/>
</dbReference>
<dbReference type="InterPro" id="IPR000160">
    <property type="entry name" value="GGDEF_dom"/>
</dbReference>
<dbReference type="PANTHER" id="PTHR33121">
    <property type="entry name" value="CYCLIC DI-GMP PHOSPHODIESTERASE PDEF"/>
    <property type="match status" value="1"/>
</dbReference>
<gene>
    <name evidence="4" type="primary">gmr_1</name>
    <name evidence="4" type="ORF">ROJ8625_00607</name>
</gene>
<dbReference type="Pfam" id="PF00563">
    <property type="entry name" value="EAL"/>
    <property type="match status" value="1"/>
</dbReference>
<feature type="domain" description="EAL" evidence="2">
    <location>
        <begin position="246"/>
        <end position="501"/>
    </location>
</feature>
<keyword evidence="1" id="KW-0812">Transmembrane</keyword>
<dbReference type="InterPro" id="IPR043128">
    <property type="entry name" value="Rev_trsase/Diguanyl_cyclase"/>
</dbReference>
<dbReference type="CDD" id="cd01948">
    <property type="entry name" value="EAL"/>
    <property type="match status" value="1"/>
</dbReference>
<dbReference type="OrthoDB" id="9814202at2"/>
<dbReference type="SUPFAM" id="SSF141868">
    <property type="entry name" value="EAL domain-like"/>
    <property type="match status" value="1"/>
</dbReference>
<dbReference type="RefSeq" id="WP_143535022.1">
    <property type="nucleotide sequence ID" value="NZ_FWFK01000001.1"/>
</dbReference>
<keyword evidence="1" id="KW-0472">Membrane</keyword>
<dbReference type="InterPro" id="IPR001633">
    <property type="entry name" value="EAL_dom"/>
</dbReference>
<dbReference type="GO" id="GO:0071111">
    <property type="term" value="F:cyclic-guanylate-specific phosphodiesterase activity"/>
    <property type="evidence" value="ECO:0007669"/>
    <property type="project" value="UniProtKB-EC"/>
</dbReference>
<dbReference type="SMART" id="SM00267">
    <property type="entry name" value="GGDEF"/>
    <property type="match status" value="1"/>
</dbReference>
<dbReference type="Pfam" id="PF00990">
    <property type="entry name" value="GGDEF"/>
    <property type="match status" value="1"/>
</dbReference>
<dbReference type="Proteomes" id="UP000193570">
    <property type="component" value="Unassembled WGS sequence"/>
</dbReference>
<proteinExistence type="predicted"/>
<dbReference type="PANTHER" id="PTHR33121:SF70">
    <property type="entry name" value="SIGNALING PROTEIN YKOW"/>
    <property type="match status" value="1"/>
</dbReference>
<dbReference type="InterPro" id="IPR035919">
    <property type="entry name" value="EAL_sf"/>
</dbReference>
<dbReference type="PROSITE" id="PS50883">
    <property type="entry name" value="EAL"/>
    <property type="match status" value="1"/>
</dbReference>
<reference evidence="4 5" key="1">
    <citation type="submission" date="2017-03" db="EMBL/GenBank/DDBJ databases">
        <authorList>
            <person name="Afonso C.L."/>
            <person name="Miller P.J."/>
            <person name="Scott M.A."/>
            <person name="Spackman E."/>
            <person name="Goraichik I."/>
            <person name="Dimitrov K.M."/>
            <person name="Suarez D.L."/>
            <person name="Swayne D.E."/>
        </authorList>
    </citation>
    <scope>NUCLEOTIDE SEQUENCE [LARGE SCALE GENOMIC DNA]</scope>
    <source>
        <strain evidence="4 5">CECT 8625</strain>
    </source>
</reference>
<sequence>MFEVFAVRRAQAGQAIRRSLGGGQMLAFLPALALAGFWIGGEWLLLAVALGLPAALAAGGALDARRPAGPTGAEPRDLLGIPCAEAACETAIRDARLSGLSTAAIAFDLDGLQTVAEDAGDRSAAQVSETCLTRLRHAIRLGDRAWRIGDARFLVLLEPRTRLDAESVLEAATRLQPLLEEPVRVDGTPLCLSAAAGFCTMTRLREGATGERLLEATLDALAEAKAAGPSAIRAWSDGLDASRALRRVLRSDAATALEAGQIQPWFQPQICTSTGEISGAEALARWVHPERGLVSPLHFLDALEDGGHMGQLSDVMIRGALAALASWDTIGLGIQRVAINLSGADLRDSTFVERLKWELDRHDLRGDRLCAEVLETAFRDGTDDGVATTIAELKRLGCRIDLDDFGTGSASIMALHRLPIDRVKIDRGFIAGIDRNERQRRMVAGILSLAEHLGMETLAEGVESAGEHALLAQLGCDHVQGFRIARPMPAGQMPDWVVTHRQSVATPDLSRRAK</sequence>
<organism evidence="4 5">
    <name type="scientific">Roseivivax jejudonensis</name>
    <dbReference type="NCBI Taxonomy" id="1529041"/>
    <lineage>
        <taxon>Bacteria</taxon>
        <taxon>Pseudomonadati</taxon>
        <taxon>Pseudomonadota</taxon>
        <taxon>Alphaproteobacteria</taxon>
        <taxon>Rhodobacterales</taxon>
        <taxon>Roseobacteraceae</taxon>
        <taxon>Roseivivax</taxon>
    </lineage>
</organism>
<dbReference type="SMART" id="SM00052">
    <property type="entry name" value="EAL"/>
    <property type="match status" value="1"/>
</dbReference>
<evidence type="ECO:0000259" key="2">
    <source>
        <dbReference type="PROSITE" id="PS50883"/>
    </source>
</evidence>
<dbReference type="EMBL" id="FWFK01000001">
    <property type="protein sequence ID" value="SLN18052.1"/>
    <property type="molecule type" value="Genomic_DNA"/>
</dbReference>
<dbReference type="PROSITE" id="PS50887">
    <property type="entry name" value="GGDEF"/>
    <property type="match status" value="1"/>
</dbReference>
<name>A0A1X6YDS2_9RHOB</name>
<dbReference type="AlphaFoldDB" id="A0A1X6YDS2"/>